<dbReference type="SUPFAM" id="SSF55729">
    <property type="entry name" value="Acyl-CoA N-acyltransferases (Nat)"/>
    <property type="match status" value="1"/>
</dbReference>
<keyword evidence="6" id="KW-1185">Reference proteome</keyword>
<dbReference type="GO" id="GO:0008080">
    <property type="term" value="F:N-acetyltransferase activity"/>
    <property type="evidence" value="ECO:0007669"/>
    <property type="project" value="TreeGrafter"/>
</dbReference>
<dbReference type="InterPro" id="IPR016181">
    <property type="entry name" value="Acyl_CoA_acyltransferase"/>
</dbReference>
<proteinExistence type="inferred from homology"/>
<dbReference type="PANTHER" id="PTHR10545:SF51">
    <property type="entry name" value="THIALYSINE N-EPSILON-ACETYLTRANSFERASE"/>
    <property type="match status" value="1"/>
</dbReference>
<dbReference type="Pfam" id="PF00583">
    <property type="entry name" value="Acetyltransf_1"/>
    <property type="match status" value="1"/>
</dbReference>
<evidence type="ECO:0000256" key="2">
    <source>
        <dbReference type="ARBA" id="ARBA00022679"/>
    </source>
</evidence>
<dbReference type="FunFam" id="3.40.630.30:FF:000064">
    <property type="entry name" value="GNAT family acetyltransferase"/>
    <property type="match status" value="1"/>
</dbReference>
<feature type="domain" description="N-acetyltransferase" evidence="4">
    <location>
        <begin position="18"/>
        <end position="161"/>
    </location>
</feature>
<sequence>MEYEIRPAGLQDCVHIMRMIRELAEYEKLADKVQITEEVLKKDGFGDNPFYKCFVVELCSGQKSKEGFTVVGYALYCIVYSTWEGPFVHLEDLYVMPEFRGTGMGKKLISKVAEVCVERKFSRLQLAVLDWNRPAMDFYLKKGAVNLTTSEGWHMMRFQGEALKGLAFSETGH</sequence>
<evidence type="ECO:0000259" key="4">
    <source>
        <dbReference type="PROSITE" id="PS51186"/>
    </source>
</evidence>
<evidence type="ECO:0000256" key="3">
    <source>
        <dbReference type="ARBA" id="ARBA00023315"/>
    </source>
</evidence>
<organism evidence="5 6">
    <name type="scientific">Pleurodeles waltl</name>
    <name type="common">Iberian ribbed newt</name>
    <dbReference type="NCBI Taxonomy" id="8319"/>
    <lineage>
        <taxon>Eukaryota</taxon>
        <taxon>Metazoa</taxon>
        <taxon>Chordata</taxon>
        <taxon>Craniata</taxon>
        <taxon>Vertebrata</taxon>
        <taxon>Euteleostomi</taxon>
        <taxon>Amphibia</taxon>
        <taxon>Batrachia</taxon>
        <taxon>Caudata</taxon>
        <taxon>Salamandroidea</taxon>
        <taxon>Salamandridae</taxon>
        <taxon>Pleurodelinae</taxon>
        <taxon>Pleurodeles</taxon>
    </lineage>
</organism>
<dbReference type="PANTHER" id="PTHR10545">
    <property type="entry name" value="DIAMINE N-ACETYLTRANSFERASE"/>
    <property type="match status" value="1"/>
</dbReference>
<dbReference type="InterPro" id="IPR000182">
    <property type="entry name" value="GNAT_dom"/>
</dbReference>
<protein>
    <recommendedName>
        <fullName evidence="4">N-acetyltransferase domain-containing protein</fullName>
    </recommendedName>
</protein>
<name>A0AAV7KVB1_PLEWA</name>
<dbReference type="Gene3D" id="3.40.630.30">
    <property type="match status" value="1"/>
</dbReference>
<dbReference type="AlphaFoldDB" id="A0AAV7KVB1"/>
<comment type="similarity">
    <text evidence="1">Belongs to the acetyltransferase family.</text>
</comment>
<evidence type="ECO:0000256" key="1">
    <source>
        <dbReference type="ARBA" id="ARBA00008694"/>
    </source>
</evidence>
<keyword evidence="2" id="KW-0808">Transferase</keyword>
<comment type="caution">
    <text evidence="5">The sequence shown here is derived from an EMBL/GenBank/DDBJ whole genome shotgun (WGS) entry which is preliminary data.</text>
</comment>
<gene>
    <name evidence="5" type="ORF">NDU88_000319</name>
</gene>
<reference evidence="5" key="1">
    <citation type="journal article" date="2022" name="bioRxiv">
        <title>Sequencing and chromosome-scale assembly of the giantPleurodeles waltlgenome.</title>
        <authorList>
            <person name="Brown T."/>
            <person name="Elewa A."/>
            <person name="Iarovenko S."/>
            <person name="Subramanian E."/>
            <person name="Araus A.J."/>
            <person name="Petzold A."/>
            <person name="Susuki M."/>
            <person name="Suzuki K.-i.T."/>
            <person name="Hayashi T."/>
            <person name="Toyoda A."/>
            <person name="Oliveira C."/>
            <person name="Osipova E."/>
            <person name="Leigh N.D."/>
            <person name="Simon A."/>
            <person name="Yun M.H."/>
        </authorList>
    </citation>
    <scope>NUCLEOTIDE SEQUENCE</scope>
    <source>
        <strain evidence="5">20211129_DDA</strain>
        <tissue evidence="5">Liver</tissue>
    </source>
</reference>
<dbReference type="Proteomes" id="UP001066276">
    <property type="component" value="Chromosome 12"/>
</dbReference>
<evidence type="ECO:0000313" key="6">
    <source>
        <dbReference type="Proteomes" id="UP001066276"/>
    </source>
</evidence>
<evidence type="ECO:0000313" key="5">
    <source>
        <dbReference type="EMBL" id="KAJ1080098.1"/>
    </source>
</evidence>
<accession>A0AAV7KVB1</accession>
<dbReference type="PROSITE" id="PS51186">
    <property type="entry name" value="GNAT"/>
    <property type="match status" value="1"/>
</dbReference>
<dbReference type="CDD" id="cd04301">
    <property type="entry name" value="NAT_SF"/>
    <property type="match status" value="1"/>
</dbReference>
<keyword evidence="3" id="KW-0012">Acyltransferase</keyword>
<dbReference type="InterPro" id="IPR051016">
    <property type="entry name" value="Diverse_Substrate_AcTransf"/>
</dbReference>
<dbReference type="EMBL" id="JANPWB010000016">
    <property type="protein sequence ID" value="KAJ1080098.1"/>
    <property type="molecule type" value="Genomic_DNA"/>
</dbReference>